<reference evidence="2" key="2">
    <citation type="submission" date="2022-06" db="UniProtKB">
        <authorList>
            <consortium name="EnsemblPlants"/>
        </authorList>
    </citation>
    <scope>IDENTIFICATION</scope>
</reference>
<dbReference type="Proteomes" id="UP000015106">
    <property type="component" value="Unassembled WGS sequence"/>
</dbReference>
<evidence type="ECO:0000313" key="2">
    <source>
        <dbReference type="EnsemblPlants" id="TuG1812S0000206600.01.T01"/>
    </source>
</evidence>
<name>A0A8R7V9Q0_TRIUA</name>
<keyword evidence="1" id="KW-1133">Transmembrane helix</keyword>
<dbReference type="EnsemblPlants" id="TuG1812S0000206600.01.T01">
    <property type="protein sequence ID" value="TuG1812S0000206600.01.T01"/>
    <property type="gene ID" value="TuG1812S0000206600.01"/>
</dbReference>
<organism evidence="2 3">
    <name type="scientific">Triticum urartu</name>
    <name type="common">Red wild einkorn</name>
    <name type="synonym">Crithodium urartu</name>
    <dbReference type="NCBI Taxonomy" id="4572"/>
    <lineage>
        <taxon>Eukaryota</taxon>
        <taxon>Viridiplantae</taxon>
        <taxon>Streptophyta</taxon>
        <taxon>Embryophyta</taxon>
        <taxon>Tracheophyta</taxon>
        <taxon>Spermatophyta</taxon>
        <taxon>Magnoliopsida</taxon>
        <taxon>Liliopsida</taxon>
        <taxon>Poales</taxon>
        <taxon>Poaceae</taxon>
        <taxon>BOP clade</taxon>
        <taxon>Pooideae</taxon>
        <taxon>Triticodae</taxon>
        <taxon>Triticeae</taxon>
        <taxon>Triticinae</taxon>
        <taxon>Triticum</taxon>
    </lineage>
</organism>
<dbReference type="AlphaFoldDB" id="A0A8R7V9Q0"/>
<protein>
    <submittedName>
        <fullName evidence="2">Uncharacterized protein</fullName>
    </submittedName>
</protein>
<proteinExistence type="predicted"/>
<keyword evidence="1" id="KW-0812">Transmembrane</keyword>
<evidence type="ECO:0000256" key="1">
    <source>
        <dbReference type="SAM" id="Phobius"/>
    </source>
</evidence>
<dbReference type="Gramene" id="TuG1812S0000206600.01.T01">
    <property type="protein sequence ID" value="TuG1812S0000206600.01.T01"/>
    <property type="gene ID" value="TuG1812S0000206600.01"/>
</dbReference>
<feature type="transmembrane region" description="Helical" evidence="1">
    <location>
        <begin position="82"/>
        <end position="105"/>
    </location>
</feature>
<reference evidence="3" key="1">
    <citation type="journal article" date="2013" name="Nature">
        <title>Draft genome of the wheat A-genome progenitor Triticum urartu.</title>
        <authorList>
            <person name="Ling H.Q."/>
            <person name="Zhao S."/>
            <person name="Liu D."/>
            <person name="Wang J."/>
            <person name="Sun H."/>
            <person name="Zhang C."/>
            <person name="Fan H."/>
            <person name="Li D."/>
            <person name="Dong L."/>
            <person name="Tao Y."/>
            <person name="Gao C."/>
            <person name="Wu H."/>
            <person name="Li Y."/>
            <person name="Cui Y."/>
            <person name="Guo X."/>
            <person name="Zheng S."/>
            <person name="Wang B."/>
            <person name="Yu K."/>
            <person name="Liang Q."/>
            <person name="Yang W."/>
            <person name="Lou X."/>
            <person name="Chen J."/>
            <person name="Feng M."/>
            <person name="Jian J."/>
            <person name="Zhang X."/>
            <person name="Luo G."/>
            <person name="Jiang Y."/>
            <person name="Liu J."/>
            <person name="Wang Z."/>
            <person name="Sha Y."/>
            <person name="Zhang B."/>
            <person name="Wu H."/>
            <person name="Tang D."/>
            <person name="Shen Q."/>
            <person name="Xue P."/>
            <person name="Zou S."/>
            <person name="Wang X."/>
            <person name="Liu X."/>
            <person name="Wang F."/>
            <person name="Yang Y."/>
            <person name="An X."/>
            <person name="Dong Z."/>
            <person name="Zhang K."/>
            <person name="Zhang X."/>
            <person name="Luo M.C."/>
            <person name="Dvorak J."/>
            <person name="Tong Y."/>
            <person name="Wang J."/>
            <person name="Yang H."/>
            <person name="Li Z."/>
            <person name="Wang D."/>
            <person name="Zhang A."/>
            <person name="Wang J."/>
        </authorList>
    </citation>
    <scope>NUCLEOTIDE SEQUENCE</scope>
    <source>
        <strain evidence="3">cv. G1812</strain>
    </source>
</reference>
<accession>A0A8R7V9Q0</accession>
<feature type="transmembrane region" description="Helical" evidence="1">
    <location>
        <begin position="36"/>
        <end position="62"/>
    </location>
</feature>
<sequence>MLKPEPNLKSDAPEMLPIWLPNCACASSRMKNCCCAGACCCCCCCCCGCCACCCCIMLLTSLNILSPLPPIPLPCPKKPSSITGVMALGLSIMVTSSLPMFLLVAGKVVSYMFISSAMDLWPSMGRPKSRLLSPWFCWL</sequence>
<evidence type="ECO:0000313" key="3">
    <source>
        <dbReference type="Proteomes" id="UP000015106"/>
    </source>
</evidence>
<keyword evidence="3" id="KW-1185">Reference proteome</keyword>
<keyword evidence="1" id="KW-0472">Membrane</keyword>